<gene>
    <name evidence="3" type="ORF">APR41_05620</name>
</gene>
<feature type="domain" description="HTH luxR-type" evidence="2">
    <location>
        <begin position="119"/>
        <end position="176"/>
    </location>
</feature>
<dbReference type="OrthoDB" id="1090267at2"/>
<dbReference type="InterPro" id="IPR016032">
    <property type="entry name" value="Sig_transdc_resp-reg_C-effctor"/>
</dbReference>
<proteinExistence type="predicted"/>
<dbReference type="AlphaFoldDB" id="A0A2N0TSG9"/>
<comment type="caution">
    <text evidence="3">The sequence shown here is derived from an EMBL/GenBank/DDBJ whole genome shotgun (WGS) entry which is preliminary data.</text>
</comment>
<dbReference type="InterPro" id="IPR036388">
    <property type="entry name" value="WH-like_DNA-bd_sf"/>
</dbReference>
<keyword evidence="4" id="KW-1185">Reference proteome</keyword>
<dbReference type="Gene3D" id="1.10.10.10">
    <property type="entry name" value="Winged helix-like DNA-binding domain superfamily/Winged helix DNA-binding domain"/>
    <property type="match status" value="1"/>
</dbReference>
<dbReference type="GO" id="GO:0006355">
    <property type="term" value="P:regulation of DNA-templated transcription"/>
    <property type="evidence" value="ECO:0007669"/>
    <property type="project" value="InterPro"/>
</dbReference>
<organism evidence="3 4">
    <name type="scientific">Salegentibacter salinarum</name>
    <dbReference type="NCBI Taxonomy" id="447422"/>
    <lineage>
        <taxon>Bacteria</taxon>
        <taxon>Pseudomonadati</taxon>
        <taxon>Bacteroidota</taxon>
        <taxon>Flavobacteriia</taxon>
        <taxon>Flavobacteriales</taxon>
        <taxon>Flavobacteriaceae</taxon>
        <taxon>Salegentibacter</taxon>
    </lineage>
</organism>
<sequence length="184" mass="21661">MEFRVDPDTWFVFSILFISGLGLFIVGFIAIPYILRKKQIERLQFKFDRKSDRFEKVEKKISHRRENQLEKNNQKLKSDLKISLRDIVKNNQLEPESLTFFSDFEKIYPDFTSSLQKKIPKITSNEIKLCALLRMNLSAKAVSEVLNITPESVNKARYRLRKKIGLKPRDDLYLFLLNISNSAN</sequence>
<dbReference type="Proteomes" id="UP000232673">
    <property type="component" value="Unassembled WGS sequence"/>
</dbReference>
<feature type="transmembrane region" description="Helical" evidence="1">
    <location>
        <begin position="12"/>
        <end position="35"/>
    </location>
</feature>
<accession>A0A2N0TSG9</accession>
<reference evidence="3 4" key="1">
    <citation type="submission" date="2015-10" db="EMBL/GenBank/DDBJ databases">
        <title>Draft genome sequence of Salegentibacter salinarum KCTC 12975.</title>
        <authorList>
            <person name="Lin W."/>
            <person name="Zheng Q."/>
        </authorList>
    </citation>
    <scope>NUCLEOTIDE SEQUENCE [LARGE SCALE GENOMIC DNA]</scope>
    <source>
        <strain evidence="3 4">KCTC 12975</strain>
    </source>
</reference>
<protein>
    <recommendedName>
        <fullName evidence="2">HTH luxR-type domain-containing protein</fullName>
    </recommendedName>
</protein>
<dbReference type="GO" id="GO:0003677">
    <property type="term" value="F:DNA binding"/>
    <property type="evidence" value="ECO:0007669"/>
    <property type="project" value="InterPro"/>
</dbReference>
<evidence type="ECO:0000259" key="2">
    <source>
        <dbReference type="SMART" id="SM00421"/>
    </source>
</evidence>
<evidence type="ECO:0000256" key="1">
    <source>
        <dbReference type="SAM" id="Phobius"/>
    </source>
</evidence>
<dbReference type="InterPro" id="IPR000792">
    <property type="entry name" value="Tscrpt_reg_LuxR_C"/>
</dbReference>
<dbReference type="EMBL" id="LKTS01000034">
    <property type="protein sequence ID" value="PKD17687.1"/>
    <property type="molecule type" value="Genomic_DNA"/>
</dbReference>
<dbReference type="SUPFAM" id="SSF46894">
    <property type="entry name" value="C-terminal effector domain of the bipartite response regulators"/>
    <property type="match status" value="1"/>
</dbReference>
<keyword evidence="1" id="KW-1133">Transmembrane helix</keyword>
<dbReference type="STRING" id="447422.SAMN05660903_01145"/>
<evidence type="ECO:0000313" key="3">
    <source>
        <dbReference type="EMBL" id="PKD17687.1"/>
    </source>
</evidence>
<dbReference type="SMART" id="SM00421">
    <property type="entry name" value="HTH_LUXR"/>
    <property type="match status" value="1"/>
</dbReference>
<dbReference type="RefSeq" id="WP_079712273.1">
    <property type="nucleotide sequence ID" value="NZ_FUZC01000003.1"/>
</dbReference>
<evidence type="ECO:0000313" key="4">
    <source>
        <dbReference type="Proteomes" id="UP000232673"/>
    </source>
</evidence>
<name>A0A2N0TSG9_9FLAO</name>
<keyword evidence="1" id="KW-0472">Membrane</keyword>
<keyword evidence="1" id="KW-0812">Transmembrane</keyword>